<keyword evidence="2" id="KW-0472">Membrane</keyword>
<evidence type="ECO:0000256" key="1">
    <source>
        <dbReference type="SAM" id="MobiDB-lite"/>
    </source>
</evidence>
<feature type="region of interest" description="Disordered" evidence="1">
    <location>
        <begin position="629"/>
        <end position="724"/>
    </location>
</feature>
<feature type="compositionally biased region" description="Polar residues" evidence="1">
    <location>
        <begin position="714"/>
        <end position="724"/>
    </location>
</feature>
<accession>A0A0P4WU18</accession>
<proteinExistence type="predicted"/>
<sequence length="724" mass="83044">MALAALLSCLAEGGVAGQGSEGQRSEDQVWLKEILDPELYDYNTANNPFQDLPVEEEPRTLVCTEKTRVPEKVRASFSHTTLPASTATLVVALDLIPHTDWLGRDKTYPLTLCSPEVCSSNKGDLVQVVVHGRRVSLLVRLGSQKIRRVMGTVSPHRATRVFFAVLQHKVVFRKENSKTSQVPLQPPETTRRFPYRAVFCGLEFMGAGFRGLITNAMINYNQVLFTEWQTQDDLHRPVKLGTYSRQYEYELSHAAVSCPQRHINHLVFGLKNLKPSFQRRKDMALLYVPYETRHQQTEGQGWGVAFTRNNIYFCYDIIYREGCDGFRPPLAVLGDLHNVTISVVRGLLTIKVMASSRVTRKVSLRQYAKPLPCSGKMYLGSLPDHLPYKIRRVYEPFEGRIGHIKINKNLEINPKTYVERNPSHVSENVVMYALPAMSVRGGPAQYIERHVNKGGNTYAACPMGVKGDWYDLTGRIVARGKEIIKIKSTKGERYIERVYGCATRHPMLGYRVHTVTAIYYKTRGAHEAEERRVLETESFLSFQLEFAAAWAVILVGVAYAIFLYTAVSWTRTSRHHRRRQRRASVISFLKIYNQEYAWHRAHLKQRNVHAFVYQIHTMHQRILARLTSEERKVERESSKRRQEKVDLEKLLEGGPLYEPQKTQTKKKEQSSRQDPTTMSSPPLTYPENYRRIAEQLMVKQEVRQRAPPQYNAPAPSTLSPGYYE</sequence>
<keyword evidence="3" id="KW-0732">Signal</keyword>
<dbReference type="EMBL" id="GDRN01060203">
    <property type="protein sequence ID" value="JAI65412.1"/>
    <property type="molecule type" value="Transcribed_RNA"/>
</dbReference>
<feature type="compositionally biased region" description="Polar residues" evidence="1">
    <location>
        <begin position="672"/>
        <end position="682"/>
    </location>
</feature>
<feature type="transmembrane region" description="Helical" evidence="2">
    <location>
        <begin position="547"/>
        <end position="569"/>
    </location>
</feature>
<feature type="compositionally biased region" description="Basic and acidic residues" evidence="1">
    <location>
        <begin position="629"/>
        <end position="651"/>
    </location>
</feature>
<name>A0A0P4WU18_SCYOL</name>
<reference evidence="4" key="1">
    <citation type="submission" date="2015-09" db="EMBL/GenBank/DDBJ databases">
        <title>Scylla olivacea transcriptome.</title>
        <authorList>
            <person name="Ikhwanuddin M."/>
        </authorList>
    </citation>
    <scope>NUCLEOTIDE SEQUENCE</scope>
</reference>
<keyword evidence="2" id="KW-0812">Transmembrane</keyword>
<evidence type="ECO:0000256" key="2">
    <source>
        <dbReference type="SAM" id="Phobius"/>
    </source>
</evidence>
<feature type="chain" id="PRO_5006070944" evidence="3">
    <location>
        <begin position="18"/>
        <end position="724"/>
    </location>
</feature>
<feature type="signal peptide" evidence="3">
    <location>
        <begin position="1"/>
        <end position="17"/>
    </location>
</feature>
<evidence type="ECO:0000256" key="3">
    <source>
        <dbReference type="SAM" id="SignalP"/>
    </source>
</evidence>
<evidence type="ECO:0000313" key="4">
    <source>
        <dbReference type="EMBL" id="JAI65412.1"/>
    </source>
</evidence>
<keyword evidence="2" id="KW-1133">Transmembrane helix</keyword>
<organism evidence="4">
    <name type="scientific">Scylla olivacea</name>
    <name type="common">Orange mud crab</name>
    <name type="synonym">Cancer olivacea</name>
    <dbReference type="NCBI Taxonomy" id="85551"/>
    <lineage>
        <taxon>Eukaryota</taxon>
        <taxon>Metazoa</taxon>
        <taxon>Ecdysozoa</taxon>
        <taxon>Arthropoda</taxon>
        <taxon>Crustacea</taxon>
        <taxon>Multicrustacea</taxon>
        <taxon>Malacostraca</taxon>
        <taxon>Eumalacostraca</taxon>
        <taxon>Eucarida</taxon>
        <taxon>Decapoda</taxon>
        <taxon>Pleocyemata</taxon>
        <taxon>Brachyura</taxon>
        <taxon>Eubrachyura</taxon>
        <taxon>Portunoidea</taxon>
        <taxon>Portunidae</taxon>
        <taxon>Portuninae</taxon>
        <taxon>Scylla</taxon>
    </lineage>
</organism>
<dbReference type="AlphaFoldDB" id="A0A0P4WU18"/>
<protein>
    <submittedName>
        <fullName evidence="4">Uncharacterized protein</fullName>
    </submittedName>
</protein>